<dbReference type="EMBL" id="BKCJ010207037">
    <property type="protein sequence ID" value="GEY75965.1"/>
    <property type="molecule type" value="Genomic_DNA"/>
</dbReference>
<name>A0A699HTX3_TANCI</name>
<sequence length="304" mass="35228">MFISLFSTDIFLHFKKVVFATDAKEGERGHTNSPTIKKPELKIGDEFLIILGDNAFNGKDGGDVTDHIAKVLEITQWIKIPNVDKNELRLHVFSKSLSGDAEKWWNNEIDGTTISWNELGNKFLHKYYHLSHTYNSKALDDLDNGTDYFEFLYWLASKFDNYWEIDKNTKSGLWEFYVNKRTKGTIGDLDKYNEPCKENSKNTCSDLFFKPYLDAQDEKDIHEVLDRDYSSIPIPAHRDISNPNELCKTEEFTVVRYSIGSCEEFITVSPTKISTVEKTPGSMSCIYYELFNKKNRGWNITRTN</sequence>
<protein>
    <recommendedName>
        <fullName evidence="1">Retrotransposon gag domain-containing protein</fullName>
    </recommendedName>
</protein>
<evidence type="ECO:0000313" key="2">
    <source>
        <dbReference type="EMBL" id="GEY75965.1"/>
    </source>
</evidence>
<accession>A0A699HTX3</accession>
<feature type="domain" description="Retrotransposon gag" evidence="1">
    <location>
        <begin position="92"/>
        <end position="147"/>
    </location>
</feature>
<gene>
    <name evidence="2" type="ORF">Tci_447939</name>
</gene>
<evidence type="ECO:0000259" key="1">
    <source>
        <dbReference type="Pfam" id="PF03732"/>
    </source>
</evidence>
<dbReference type="AlphaFoldDB" id="A0A699HTX3"/>
<comment type="caution">
    <text evidence="2">The sequence shown here is derived from an EMBL/GenBank/DDBJ whole genome shotgun (WGS) entry which is preliminary data.</text>
</comment>
<dbReference type="InterPro" id="IPR005162">
    <property type="entry name" value="Retrotrans_gag_dom"/>
</dbReference>
<dbReference type="Pfam" id="PF03732">
    <property type="entry name" value="Retrotrans_gag"/>
    <property type="match status" value="1"/>
</dbReference>
<proteinExistence type="predicted"/>
<organism evidence="2">
    <name type="scientific">Tanacetum cinerariifolium</name>
    <name type="common">Dalmatian daisy</name>
    <name type="synonym">Chrysanthemum cinerariifolium</name>
    <dbReference type="NCBI Taxonomy" id="118510"/>
    <lineage>
        <taxon>Eukaryota</taxon>
        <taxon>Viridiplantae</taxon>
        <taxon>Streptophyta</taxon>
        <taxon>Embryophyta</taxon>
        <taxon>Tracheophyta</taxon>
        <taxon>Spermatophyta</taxon>
        <taxon>Magnoliopsida</taxon>
        <taxon>eudicotyledons</taxon>
        <taxon>Gunneridae</taxon>
        <taxon>Pentapetalae</taxon>
        <taxon>asterids</taxon>
        <taxon>campanulids</taxon>
        <taxon>Asterales</taxon>
        <taxon>Asteraceae</taxon>
        <taxon>Asteroideae</taxon>
        <taxon>Anthemideae</taxon>
        <taxon>Anthemidinae</taxon>
        <taxon>Tanacetum</taxon>
    </lineage>
</organism>
<reference evidence="2" key="1">
    <citation type="journal article" date="2019" name="Sci. Rep.">
        <title>Draft genome of Tanacetum cinerariifolium, the natural source of mosquito coil.</title>
        <authorList>
            <person name="Yamashiro T."/>
            <person name="Shiraishi A."/>
            <person name="Satake H."/>
            <person name="Nakayama K."/>
        </authorList>
    </citation>
    <scope>NUCLEOTIDE SEQUENCE</scope>
</reference>